<dbReference type="Proteomes" id="UP000182264">
    <property type="component" value="Chromosome"/>
</dbReference>
<proteinExistence type="predicted"/>
<dbReference type="KEGG" id="pace:A6070_00990"/>
<accession>A0A1L3GGK7</accession>
<name>A0A1L3GGK7_SYNAC</name>
<keyword evidence="1" id="KW-0732">Signal</keyword>
<evidence type="ECO:0000313" key="2">
    <source>
        <dbReference type="EMBL" id="APG24808.1"/>
    </source>
</evidence>
<evidence type="ECO:0000256" key="1">
    <source>
        <dbReference type="SAM" id="SignalP"/>
    </source>
</evidence>
<sequence length="489" mass="52373">MRISVRLVAALICLLCVVPAFAASIPWPRIDRALSAWQGQKELLLVTATKSPFSTAAGQATLEQLLMHGFAVRTGDQVPSGGRGLVLELKDNDGGAMAFLRRAVDGAIIAFERHAPPAGEAPVEQPVAAPLSAARPVPAVVPSSAVPAASRPASSNLPGPLSLPGRPRSLAWLADAGEQGLDLAVLTDEGVQPYRLQQNLLHPWGPYVHGHPAWRALYLEAGDPDRDGDPELVAVWADDTRGIYAGTDSRPRAVVFEQAGRGLSASPGPRAFVRLQDKLGFVQYRGNHSLYQGPVVALDTSGKSWNAGQKAVAWAGGNLFETTPIGQQQALQWTADQQLRLVSRQDGAPLAGGSLLYDFGEFVGPRVAVPLETPEYRAGFGKEDMVRETWHSLPPRVVVDADGTAYTIRRERSTGLPLIGKPTGRDKLVAVRWSGDRFAVRELFAGIEAFILDFALVKQQGKVSAALLLLNQKADGSGEAYLQRVPLDN</sequence>
<organism evidence="2 3">
    <name type="scientific">Syntrophotalea acetylenica</name>
    <name type="common">Pelobacter acetylenicus</name>
    <dbReference type="NCBI Taxonomy" id="29542"/>
    <lineage>
        <taxon>Bacteria</taxon>
        <taxon>Pseudomonadati</taxon>
        <taxon>Thermodesulfobacteriota</taxon>
        <taxon>Desulfuromonadia</taxon>
        <taxon>Desulfuromonadales</taxon>
        <taxon>Syntrophotaleaceae</taxon>
        <taxon>Syntrophotalea</taxon>
    </lineage>
</organism>
<protein>
    <recommendedName>
        <fullName evidence="4">VCBS repeat-containing protein</fullName>
    </recommendedName>
</protein>
<reference evidence="2 3" key="1">
    <citation type="journal article" date="2017" name="Genome Announc.">
        <title>Complete Genome Sequences of Two Acetylene-Fermenting Pelobacter acetylenicus Strains.</title>
        <authorList>
            <person name="Sutton J.M."/>
            <person name="Baesman S.M."/>
            <person name="Fierst J.L."/>
            <person name="Poret-Peterson A.T."/>
            <person name="Oremland R.S."/>
            <person name="Dunlap D.S."/>
            <person name="Akob D.M."/>
        </authorList>
    </citation>
    <scope>NUCLEOTIDE SEQUENCE [LARGE SCALE GENOMIC DNA]</scope>
    <source>
        <strain evidence="2 3">DSM 3247</strain>
    </source>
</reference>
<keyword evidence="3" id="KW-1185">Reference proteome</keyword>
<dbReference type="AlphaFoldDB" id="A0A1L3GGK7"/>
<feature type="signal peptide" evidence="1">
    <location>
        <begin position="1"/>
        <end position="22"/>
    </location>
</feature>
<dbReference type="RefSeq" id="WP_072286654.1">
    <property type="nucleotide sequence ID" value="NZ_CP015455.1"/>
</dbReference>
<feature type="chain" id="PRO_5012566456" description="VCBS repeat-containing protein" evidence="1">
    <location>
        <begin position="23"/>
        <end position="489"/>
    </location>
</feature>
<dbReference type="OrthoDB" id="5405417at2"/>
<gene>
    <name evidence="2" type="ORF">A7E75_07045</name>
</gene>
<evidence type="ECO:0008006" key="4">
    <source>
        <dbReference type="Google" id="ProtNLM"/>
    </source>
</evidence>
<evidence type="ECO:0000313" key="3">
    <source>
        <dbReference type="Proteomes" id="UP000182264"/>
    </source>
</evidence>
<dbReference type="EMBL" id="CP015518">
    <property type="protein sequence ID" value="APG24808.1"/>
    <property type="molecule type" value="Genomic_DNA"/>
</dbReference>